<name>A5IXV2_MYCAP</name>
<dbReference type="Pfam" id="PF00005">
    <property type="entry name" value="ABC_tran"/>
    <property type="match status" value="1"/>
</dbReference>
<dbReference type="PROSITE" id="PS50893">
    <property type="entry name" value="ABC_TRANSPORTER_2"/>
    <property type="match status" value="1"/>
</dbReference>
<dbReference type="GO" id="GO:0016887">
    <property type="term" value="F:ATP hydrolysis activity"/>
    <property type="evidence" value="ECO:0007669"/>
    <property type="project" value="InterPro"/>
</dbReference>
<keyword evidence="4" id="KW-0067">ATP-binding</keyword>
<evidence type="ECO:0000256" key="1">
    <source>
        <dbReference type="ARBA" id="ARBA00005417"/>
    </source>
</evidence>
<evidence type="ECO:0000313" key="7">
    <source>
        <dbReference type="Proteomes" id="UP000007065"/>
    </source>
</evidence>
<proteinExistence type="inferred from homology"/>
<reference evidence="7" key="1">
    <citation type="journal article" date="2007" name="PLoS Genet.">
        <title>Being pathogenic, plastic, and sexual while living with a nearly minimal bacterial genome.</title>
        <authorList>
            <person name="Sirand-Pugnet P."/>
            <person name="Lartigue C."/>
            <person name="Marenda M."/>
            <person name="Jacob D."/>
            <person name="Barre A."/>
            <person name="Barbe V."/>
            <person name="Schenowitz C."/>
            <person name="Mangenot S."/>
            <person name="Couloux A."/>
            <person name="Segurens B."/>
            <person name="de Daruvar A."/>
            <person name="Blanchard A."/>
            <person name="Citti C."/>
        </authorList>
    </citation>
    <scope>NUCLEOTIDE SEQUENCE [LARGE SCALE GENOMIC DNA]</scope>
    <source>
        <strain evidence="7">PG2</strain>
    </source>
</reference>
<keyword evidence="2" id="KW-0813">Transport</keyword>
<dbReference type="GeneID" id="93357924"/>
<dbReference type="Gene3D" id="3.40.50.300">
    <property type="entry name" value="P-loop containing nucleotide triphosphate hydrolases"/>
    <property type="match status" value="1"/>
</dbReference>
<dbReference type="GO" id="GO:0005524">
    <property type="term" value="F:ATP binding"/>
    <property type="evidence" value="ECO:0007669"/>
    <property type="project" value="UniProtKB-KW"/>
</dbReference>
<dbReference type="PANTHER" id="PTHR42711:SF5">
    <property type="entry name" value="ABC TRANSPORTER ATP-BINDING PROTEIN NATA"/>
    <property type="match status" value="1"/>
</dbReference>
<dbReference type="InterPro" id="IPR003439">
    <property type="entry name" value="ABC_transporter-like_ATP-bd"/>
</dbReference>
<protein>
    <submittedName>
        <fullName evidence="6">ABC transporter, ATP binding protein</fullName>
    </submittedName>
</protein>
<dbReference type="InterPro" id="IPR050763">
    <property type="entry name" value="ABC_transporter_ATP-binding"/>
</dbReference>
<accession>A5IXV2</accession>
<dbReference type="HOGENOM" id="CLU_000604_1_2_14"/>
<dbReference type="AlphaFoldDB" id="A5IXV2"/>
<dbReference type="STRING" id="347257.MAG1630"/>
<sequence length="240" mass="27399">MSLIEIKNVTKKYGNKVVLGPINLKIEKGTSVAIFGANGAGKSTLCEIIANTKKQSSGEVEYGFEKSQIPYKIGINFQSQVYPNFINVKELINFYKTLYTGILDKEYFEIMIDKFKLKELYKQKVNTLSGGQRQRVNLFVSLFNKPDIYIGDEITTGLDIESQLEMINLLKQEIKDKGMTLILVSHNLNEIKELCERIIFIDKGLIIEDTQIDKILENHKTLLDYYLVKISNNKKEGNNA</sequence>
<evidence type="ECO:0000256" key="2">
    <source>
        <dbReference type="ARBA" id="ARBA00022448"/>
    </source>
</evidence>
<evidence type="ECO:0000313" key="6">
    <source>
        <dbReference type="EMBL" id="CAL58861.1"/>
    </source>
</evidence>
<comment type="similarity">
    <text evidence="1">Belongs to the ABC transporter superfamily.</text>
</comment>
<gene>
    <name evidence="6" type="ordered locus">MAG1630</name>
</gene>
<evidence type="ECO:0000259" key="5">
    <source>
        <dbReference type="PROSITE" id="PS50893"/>
    </source>
</evidence>
<organism evidence="6 7">
    <name type="scientific">Mycoplasmopsis agalactiae (strain NCTC 10123 / CIP 59.7 / PG2)</name>
    <name type="common">Mycoplasma agalactiae</name>
    <dbReference type="NCBI Taxonomy" id="347257"/>
    <lineage>
        <taxon>Bacteria</taxon>
        <taxon>Bacillati</taxon>
        <taxon>Mycoplasmatota</taxon>
        <taxon>Mycoplasmoidales</taxon>
        <taxon>Metamycoplasmataceae</taxon>
        <taxon>Mycoplasmopsis</taxon>
    </lineage>
</organism>
<dbReference type="Proteomes" id="UP000007065">
    <property type="component" value="Chromosome"/>
</dbReference>
<dbReference type="SUPFAM" id="SSF52540">
    <property type="entry name" value="P-loop containing nucleoside triphosphate hydrolases"/>
    <property type="match status" value="1"/>
</dbReference>
<dbReference type="EMBL" id="CU179680">
    <property type="protein sequence ID" value="CAL58861.1"/>
    <property type="molecule type" value="Genomic_DNA"/>
</dbReference>
<dbReference type="SMART" id="SM00382">
    <property type="entry name" value="AAA"/>
    <property type="match status" value="1"/>
</dbReference>
<evidence type="ECO:0000256" key="4">
    <source>
        <dbReference type="ARBA" id="ARBA00022840"/>
    </source>
</evidence>
<dbReference type="RefSeq" id="WP_011949343.1">
    <property type="nucleotide sequence ID" value="NC_009497.1"/>
</dbReference>
<dbReference type="InterPro" id="IPR027417">
    <property type="entry name" value="P-loop_NTPase"/>
</dbReference>
<keyword evidence="7" id="KW-1185">Reference proteome</keyword>
<feature type="domain" description="ABC transporter" evidence="5">
    <location>
        <begin position="4"/>
        <end position="228"/>
    </location>
</feature>
<dbReference type="KEGG" id="maa:MAG1630"/>
<dbReference type="InterPro" id="IPR003593">
    <property type="entry name" value="AAA+_ATPase"/>
</dbReference>
<evidence type="ECO:0000256" key="3">
    <source>
        <dbReference type="ARBA" id="ARBA00022741"/>
    </source>
</evidence>
<dbReference type="CDD" id="cd03230">
    <property type="entry name" value="ABC_DR_subfamily_A"/>
    <property type="match status" value="1"/>
</dbReference>
<keyword evidence="3" id="KW-0547">Nucleotide-binding</keyword>
<dbReference type="PANTHER" id="PTHR42711">
    <property type="entry name" value="ABC TRANSPORTER ATP-BINDING PROTEIN"/>
    <property type="match status" value="1"/>
</dbReference>